<dbReference type="EMBL" id="JBAFSM010000088">
    <property type="protein sequence ID" value="MEG3440305.1"/>
    <property type="molecule type" value="Genomic_DNA"/>
</dbReference>
<evidence type="ECO:0000313" key="3">
    <source>
        <dbReference type="EMBL" id="MEG3440305.1"/>
    </source>
</evidence>
<reference evidence="3 4" key="1">
    <citation type="submission" date="2024-01" db="EMBL/GenBank/DDBJ databases">
        <title>Genomic insights into the taxonomy and metabolism of the cyanobacterium Pannus brasiliensis CCIBt3594.</title>
        <authorList>
            <person name="Machado M."/>
            <person name="Botero N.B."/>
            <person name="Andreote A.P.D."/>
            <person name="Feitosa A.M.T."/>
            <person name="Popin R."/>
            <person name="Sivonen K."/>
            <person name="Fiore M.F."/>
        </authorList>
    </citation>
    <scope>NUCLEOTIDE SEQUENCE [LARGE SCALE GENOMIC DNA]</scope>
    <source>
        <strain evidence="3 4">CCIBt3594</strain>
    </source>
</reference>
<sequence>MANQWFEGLEGLEGFEALEGGAGLVTIAAGIGAMLLAPVIAPILGQAGKPVVKRAIREGILFYERGKETLAEMGDAWEDIVAEARYEASQVQQERVTEPDSGPHAIAVED</sequence>
<organism evidence="3 4">
    <name type="scientific">Pannus brasiliensis CCIBt3594</name>
    <dbReference type="NCBI Taxonomy" id="1427578"/>
    <lineage>
        <taxon>Bacteria</taxon>
        <taxon>Bacillati</taxon>
        <taxon>Cyanobacteriota</taxon>
        <taxon>Cyanophyceae</taxon>
        <taxon>Oscillatoriophycideae</taxon>
        <taxon>Chroococcales</taxon>
        <taxon>Microcystaceae</taxon>
        <taxon>Pannus</taxon>
    </lineage>
</organism>
<dbReference type="Pfam" id="PF17195">
    <property type="entry name" value="DUF5132"/>
    <property type="match status" value="1"/>
</dbReference>
<name>A0AAW9QXT2_9CHRO</name>
<keyword evidence="2" id="KW-1133">Transmembrane helix</keyword>
<evidence type="ECO:0000313" key="4">
    <source>
        <dbReference type="Proteomes" id="UP001328733"/>
    </source>
</evidence>
<dbReference type="InterPro" id="IPR033456">
    <property type="entry name" value="DUF5132"/>
</dbReference>
<accession>A0AAW9QXT2</accession>
<evidence type="ECO:0000256" key="2">
    <source>
        <dbReference type="SAM" id="Phobius"/>
    </source>
</evidence>
<keyword evidence="2" id="KW-0812">Transmembrane</keyword>
<feature type="transmembrane region" description="Helical" evidence="2">
    <location>
        <begin position="20"/>
        <end position="44"/>
    </location>
</feature>
<evidence type="ECO:0000256" key="1">
    <source>
        <dbReference type="SAM" id="MobiDB-lite"/>
    </source>
</evidence>
<dbReference type="Proteomes" id="UP001328733">
    <property type="component" value="Unassembled WGS sequence"/>
</dbReference>
<proteinExistence type="predicted"/>
<dbReference type="AlphaFoldDB" id="A0AAW9QXT2"/>
<gene>
    <name evidence="3" type="ORF">V0288_24470</name>
</gene>
<comment type="caution">
    <text evidence="3">The sequence shown here is derived from an EMBL/GenBank/DDBJ whole genome shotgun (WGS) entry which is preliminary data.</text>
</comment>
<keyword evidence="2" id="KW-0472">Membrane</keyword>
<dbReference type="RefSeq" id="WP_332867773.1">
    <property type="nucleotide sequence ID" value="NZ_JBAFSM010000088.1"/>
</dbReference>
<protein>
    <submittedName>
        <fullName evidence="3">DUF5132 domain-containing protein</fullName>
    </submittedName>
</protein>
<keyword evidence="4" id="KW-1185">Reference proteome</keyword>
<feature type="region of interest" description="Disordered" evidence="1">
    <location>
        <begin position="91"/>
        <end position="110"/>
    </location>
</feature>